<dbReference type="KEGG" id="spu:105443689"/>
<name>A0A7M7LTH1_STRPU</name>
<accession>A0A7M7LTH1</accession>
<feature type="compositionally biased region" description="Low complexity" evidence="1">
    <location>
        <begin position="120"/>
        <end position="140"/>
    </location>
</feature>
<dbReference type="PROSITE" id="PS50017">
    <property type="entry name" value="DEATH_DOMAIN"/>
    <property type="match status" value="1"/>
</dbReference>
<dbReference type="InParanoid" id="A0A7M7LTH1"/>
<feature type="domain" description="Death" evidence="2">
    <location>
        <begin position="24"/>
        <end position="90"/>
    </location>
</feature>
<keyword evidence="4" id="KW-1185">Reference proteome</keyword>
<dbReference type="Gene3D" id="1.10.533.10">
    <property type="entry name" value="Death Domain, Fas"/>
    <property type="match status" value="2"/>
</dbReference>
<dbReference type="RefSeq" id="XP_011675479.2">
    <property type="nucleotide sequence ID" value="XM_011677177.2"/>
</dbReference>
<dbReference type="InterPro" id="IPR000488">
    <property type="entry name" value="Death_dom"/>
</dbReference>
<dbReference type="EnsemblMetazoa" id="XM_011677177">
    <property type="protein sequence ID" value="XP_011675479"/>
    <property type="gene ID" value="LOC105443689"/>
</dbReference>
<reference evidence="3" key="2">
    <citation type="submission" date="2021-01" db="UniProtKB">
        <authorList>
            <consortium name="EnsemblMetazoa"/>
        </authorList>
    </citation>
    <scope>IDENTIFICATION</scope>
</reference>
<feature type="region of interest" description="Disordered" evidence="1">
    <location>
        <begin position="119"/>
        <end position="148"/>
    </location>
</feature>
<dbReference type="GO" id="GO:0007165">
    <property type="term" value="P:signal transduction"/>
    <property type="evidence" value="ECO:0007669"/>
    <property type="project" value="InterPro"/>
</dbReference>
<evidence type="ECO:0000313" key="4">
    <source>
        <dbReference type="Proteomes" id="UP000007110"/>
    </source>
</evidence>
<protein>
    <recommendedName>
        <fullName evidence="2">Death domain-containing protein</fullName>
    </recommendedName>
</protein>
<organism evidence="3 4">
    <name type="scientific">Strongylocentrotus purpuratus</name>
    <name type="common">Purple sea urchin</name>
    <dbReference type="NCBI Taxonomy" id="7668"/>
    <lineage>
        <taxon>Eukaryota</taxon>
        <taxon>Metazoa</taxon>
        <taxon>Echinodermata</taxon>
        <taxon>Eleutherozoa</taxon>
        <taxon>Echinozoa</taxon>
        <taxon>Echinoidea</taxon>
        <taxon>Euechinoidea</taxon>
        <taxon>Echinacea</taxon>
        <taxon>Camarodonta</taxon>
        <taxon>Echinidea</taxon>
        <taxon>Strongylocentrotidae</taxon>
        <taxon>Strongylocentrotus</taxon>
    </lineage>
</organism>
<evidence type="ECO:0000256" key="1">
    <source>
        <dbReference type="SAM" id="MobiDB-lite"/>
    </source>
</evidence>
<dbReference type="SUPFAM" id="SSF47986">
    <property type="entry name" value="DEATH domain"/>
    <property type="match status" value="1"/>
</dbReference>
<dbReference type="Proteomes" id="UP000007110">
    <property type="component" value="Unassembled WGS sequence"/>
</dbReference>
<dbReference type="AlphaFoldDB" id="A0A7M7LTH1"/>
<dbReference type="GeneID" id="105443689"/>
<evidence type="ECO:0000259" key="2">
    <source>
        <dbReference type="PROSITE" id="PS50017"/>
    </source>
</evidence>
<evidence type="ECO:0000313" key="3">
    <source>
        <dbReference type="EnsemblMetazoa" id="XP_011675479"/>
    </source>
</evidence>
<reference evidence="4" key="1">
    <citation type="submission" date="2015-02" db="EMBL/GenBank/DDBJ databases">
        <title>Genome sequencing for Strongylocentrotus purpuratus.</title>
        <authorList>
            <person name="Murali S."/>
            <person name="Liu Y."/>
            <person name="Vee V."/>
            <person name="English A."/>
            <person name="Wang M."/>
            <person name="Skinner E."/>
            <person name="Han Y."/>
            <person name="Muzny D.M."/>
            <person name="Worley K.C."/>
            <person name="Gibbs R.A."/>
        </authorList>
    </citation>
    <scope>NUCLEOTIDE SEQUENCE</scope>
</reference>
<dbReference type="InterPro" id="IPR011029">
    <property type="entry name" value="DEATH-like_dom_sf"/>
</dbReference>
<proteinExistence type="predicted"/>
<sequence length="232" mass="26017">MDRTLKHNDLINICKLIPDGTLSKLGVFLEFNHFEIETFRKENEQDSFNMNGTFQMLRSWTDKDGSIERLKEALTKTGLGSVCDQILAGKTGQLKENKQGPSASAETKLFTADTKRHLPAQDLPPAQPVQPAQPAQPAQPGDDRGIDDETLRKLGKRLFTGVDELSSALGVQYADLKKYKAMNYVTGEVTAAGTIEMLFNWREKIEPSEQRAKLGQALQKARLIRVKEEYHL</sequence>
<dbReference type="CDD" id="cd01670">
    <property type="entry name" value="Death"/>
    <property type="match status" value="1"/>
</dbReference>